<accession>A0ABT4A261</accession>
<comment type="caution">
    <text evidence="1">The sequence shown here is derived from an EMBL/GenBank/DDBJ whole genome shotgun (WGS) entry which is preliminary data.</text>
</comment>
<name>A0ABT4A261_9BACT</name>
<organism evidence="1 2">
    <name type="scientific">Archangium lansingense</name>
    <dbReference type="NCBI Taxonomy" id="2995310"/>
    <lineage>
        <taxon>Bacteria</taxon>
        <taxon>Pseudomonadati</taxon>
        <taxon>Myxococcota</taxon>
        <taxon>Myxococcia</taxon>
        <taxon>Myxococcales</taxon>
        <taxon>Cystobacterineae</taxon>
        <taxon>Archangiaceae</taxon>
        <taxon>Archangium</taxon>
    </lineage>
</organism>
<protein>
    <submittedName>
        <fullName evidence="1">Uncharacterized protein</fullName>
    </submittedName>
</protein>
<dbReference type="RefSeq" id="WP_267534651.1">
    <property type="nucleotide sequence ID" value="NZ_JAPNKA010000001.1"/>
</dbReference>
<dbReference type="EMBL" id="JAPNKA010000001">
    <property type="protein sequence ID" value="MCY1075735.1"/>
    <property type="molecule type" value="Genomic_DNA"/>
</dbReference>
<proteinExistence type="predicted"/>
<gene>
    <name evidence="1" type="ORF">OV287_14765</name>
</gene>
<keyword evidence="2" id="KW-1185">Reference proteome</keyword>
<dbReference type="Proteomes" id="UP001207654">
    <property type="component" value="Unassembled WGS sequence"/>
</dbReference>
<evidence type="ECO:0000313" key="2">
    <source>
        <dbReference type="Proteomes" id="UP001207654"/>
    </source>
</evidence>
<reference evidence="1 2" key="1">
    <citation type="submission" date="2022-11" db="EMBL/GenBank/DDBJ databases">
        <title>Minimal conservation of predation-associated metabolite biosynthetic gene clusters underscores biosynthetic potential of Myxococcota including descriptions for ten novel species: Archangium lansinium sp. nov., Myxococcus landrumus sp. nov., Nannocystis bai.</title>
        <authorList>
            <person name="Ahearne A."/>
            <person name="Stevens C."/>
            <person name="Phillips K."/>
        </authorList>
    </citation>
    <scope>NUCLEOTIDE SEQUENCE [LARGE SCALE GENOMIC DNA]</scope>
    <source>
        <strain evidence="1 2">MIWBW</strain>
    </source>
</reference>
<evidence type="ECO:0000313" key="1">
    <source>
        <dbReference type="EMBL" id="MCY1075735.1"/>
    </source>
</evidence>
<sequence>MSDEAEVQLPAALWFGETPHSKKLAPGALGLDFTVAPARGPEGPTVALFGAFALSAPYTLIYRAQLSSAIHIVAVHARTGRVHVNKPADPNALPISATMPKDLDAAIAQANPLERGMVVQTFFNVDLAAHLVLPPEEGDYHVFLWLDDRVTPVRTVHVPANPARQSFGGGVAIPLALGDTASSPQPRDGAIALERPADGTRLFGALPASALPQEPEAAGSPPPPLTLLAFCQRSRNFGWSTVPVAREMREAKSHAFSFEPSALVRCGDVPEQTYLLAMFGALRSDVVKLPQSSR</sequence>